<gene>
    <name evidence="1" type="ORF">JQX41_17255</name>
    <name evidence="2" type="ORF">JQX48_17270</name>
</gene>
<dbReference type="AlphaFoldDB" id="A0A9Q2RYQ8"/>
<evidence type="ECO:0000313" key="2">
    <source>
        <dbReference type="EMBL" id="MBM2418740.1"/>
    </source>
</evidence>
<dbReference type="RefSeq" id="WP_171046046.1">
    <property type="nucleotide sequence ID" value="NZ_JAFBWU010000012.1"/>
</dbReference>
<dbReference type="Proteomes" id="UP000809440">
    <property type="component" value="Unassembled WGS sequence"/>
</dbReference>
<evidence type="ECO:0000313" key="1">
    <source>
        <dbReference type="EMBL" id="MBM2414070.1"/>
    </source>
</evidence>
<sequence length="52" mass="5477">MTGTTAFSCRNQTHVRPVIHATTVSLSLGVARDICCHAAPIVSPQRGELTAT</sequence>
<protein>
    <submittedName>
        <fullName evidence="1">Uncharacterized protein</fullName>
    </submittedName>
</protein>
<accession>A0A9Q2RYQ8</accession>
<reference evidence="1 4" key="1">
    <citation type="submission" date="2021-01" db="EMBL/GenBank/DDBJ databases">
        <title>Diatom-associated Roseobacters Show Island Model of Population Structure.</title>
        <authorList>
            <person name="Qu L."/>
            <person name="Feng X."/>
            <person name="Chen Y."/>
            <person name="Li L."/>
            <person name="Wang X."/>
            <person name="Hu Z."/>
            <person name="Wang H."/>
            <person name="Luo H."/>
        </authorList>
    </citation>
    <scope>NUCLEOTIDE SEQUENCE</scope>
    <source>
        <strain evidence="2 4">CC28-63</strain>
        <strain evidence="1">CC28-69</strain>
    </source>
</reference>
<dbReference type="Proteomes" id="UP000755667">
    <property type="component" value="Unassembled WGS sequence"/>
</dbReference>
<keyword evidence="4" id="KW-1185">Reference proteome</keyword>
<dbReference type="EMBL" id="JAFBXE010000012">
    <property type="protein sequence ID" value="MBM2414070.1"/>
    <property type="molecule type" value="Genomic_DNA"/>
</dbReference>
<evidence type="ECO:0000313" key="3">
    <source>
        <dbReference type="Proteomes" id="UP000755667"/>
    </source>
</evidence>
<name>A0A9Q2RYQ8_9RHOB</name>
<evidence type="ECO:0000313" key="4">
    <source>
        <dbReference type="Proteomes" id="UP000809440"/>
    </source>
</evidence>
<dbReference type="EMBL" id="JAFBXF010000012">
    <property type="protein sequence ID" value="MBM2418740.1"/>
    <property type="molecule type" value="Genomic_DNA"/>
</dbReference>
<organism evidence="1 3">
    <name type="scientific">Marivita cryptomonadis</name>
    <dbReference type="NCBI Taxonomy" id="505252"/>
    <lineage>
        <taxon>Bacteria</taxon>
        <taxon>Pseudomonadati</taxon>
        <taxon>Pseudomonadota</taxon>
        <taxon>Alphaproteobacteria</taxon>
        <taxon>Rhodobacterales</taxon>
        <taxon>Roseobacteraceae</taxon>
        <taxon>Marivita</taxon>
    </lineage>
</organism>
<proteinExistence type="predicted"/>
<comment type="caution">
    <text evidence="1">The sequence shown here is derived from an EMBL/GenBank/DDBJ whole genome shotgun (WGS) entry which is preliminary data.</text>
</comment>